<proteinExistence type="predicted"/>
<dbReference type="Proteomes" id="UP001237642">
    <property type="component" value="Unassembled WGS sequence"/>
</dbReference>
<dbReference type="EMBL" id="JAUIZM010000007">
    <property type="protein sequence ID" value="KAK1375703.1"/>
    <property type="molecule type" value="Genomic_DNA"/>
</dbReference>
<evidence type="ECO:0000313" key="2">
    <source>
        <dbReference type="Proteomes" id="UP001237642"/>
    </source>
</evidence>
<accession>A0AAD8I0C5</accession>
<comment type="caution">
    <text evidence="1">The sequence shown here is derived from an EMBL/GenBank/DDBJ whole genome shotgun (WGS) entry which is preliminary data.</text>
</comment>
<evidence type="ECO:0000313" key="1">
    <source>
        <dbReference type="EMBL" id="KAK1375703.1"/>
    </source>
</evidence>
<gene>
    <name evidence="1" type="ORF">POM88_031896</name>
</gene>
<protein>
    <submittedName>
        <fullName evidence="1">Uncharacterized protein</fullName>
    </submittedName>
</protein>
<reference evidence="1" key="2">
    <citation type="submission" date="2023-05" db="EMBL/GenBank/DDBJ databases">
        <authorList>
            <person name="Schelkunov M.I."/>
        </authorList>
    </citation>
    <scope>NUCLEOTIDE SEQUENCE</scope>
    <source>
        <strain evidence="1">Hsosn_3</strain>
        <tissue evidence="1">Leaf</tissue>
    </source>
</reference>
<organism evidence="1 2">
    <name type="scientific">Heracleum sosnowskyi</name>
    <dbReference type="NCBI Taxonomy" id="360622"/>
    <lineage>
        <taxon>Eukaryota</taxon>
        <taxon>Viridiplantae</taxon>
        <taxon>Streptophyta</taxon>
        <taxon>Embryophyta</taxon>
        <taxon>Tracheophyta</taxon>
        <taxon>Spermatophyta</taxon>
        <taxon>Magnoliopsida</taxon>
        <taxon>eudicotyledons</taxon>
        <taxon>Gunneridae</taxon>
        <taxon>Pentapetalae</taxon>
        <taxon>asterids</taxon>
        <taxon>campanulids</taxon>
        <taxon>Apiales</taxon>
        <taxon>Apiaceae</taxon>
        <taxon>Apioideae</taxon>
        <taxon>apioid superclade</taxon>
        <taxon>Tordylieae</taxon>
        <taxon>Tordyliinae</taxon>
        <taxon>Heracleum</taxon>
    </lineage>
</organism>
<name>A0AAD8I0C5_9APIA</name>
<reference evidence="1" key="1">
    <citation type="submission" date="2023-02" db="EMBL/GenBank/DDBJ databases">
        <title>Genome of toxic invasive species Heracleum sosnowskyi carries increased number of genes despite the absence of recent whole-genome duplications.</title>
        <authorList>
            <person name="Schelkunov M."/>
            <person name="Shtratnikova V."/>
            <person name="Makarenko M."/>
            <person name="Klepikova A."/>
            <person name="Omelchenko D."/>
            <person name="Novikova G."/>
            <person name="Obukhova E."/>
            <person name="Bogdanov V."/>
            <person name="Penin A."/>
            <person name="Logacheva M."/>
        </authorList>
    </citation>
    <scope>NUCLEOTIDE SEQUENCE</scope>
    <source>
        <strain evidence="1">Hsosn_3</strain>
        <tissue evidence="1">Leaf</tissue>
    </source>
</reference>
<dbReference type="AlphaFoldDB" id="A0AAD8I0C5"/>
<keyword evidence="2" id="KW-1185">Reference proteome</keyword>
<sequence length="237" mass="26483">MASLAAARLYDMKWFEQVTRNAFTYNVGDSLAAGIGVLAIPEGHIWRTGFQKSEFEGIVFDVYLSPLRCDMLRESSCKGSRIRCDHICPDVNWFPSRISWNGFQIVQNVELNPLRALSFLFPVILEKISDGEKTPNGWILKIGVAGGVYPRVVRKLQMSLIGKENLLNGAICSASKVPSGSYHQMTPGISWTTLCRSLRKRQSKLIVLKLGGTAKTSCDVDRRFRIEKELPCAVQQA</sequence>